<dbReference type="Pfam" id="PF18916">
    <property type="entry name" value="Lycopene_cyc"/>
    <property type="match status" value="1"/>
</dbReference>
<evidence type="ECO:0000256" key="4">
    <source>
        <dbReference type="ARBA" id="ARBA00022746"/>
    </source>
</evidence>
<keyword evidence="5 8" id="KW-1133">Transmembrane helix</keyword>
<dbReference type="AlphaFoldDB" id="A0A1M5L643"/>
<gene>
    <name evidence="10" type="ORF">SAMN05443575_2365</name>
</gene>
<dbReference type="RefSeq" id="WP_073390407.1">
    <property type="nucleotide sequence ID" value="NZ_FQVU01000003.1"/>
</dbReference>
<dbReference type="EMBL" id="FQVU01000003">
    <property type="protein sequence ID" value="SHG60552.1"/>
    <property type="molecule type" value="Genomic_DNA"/>
</dbReference>
<proteinExistence type="predicted"/>
<dbReference type="GO" id="GO:0016872">
    <property type="term" value="F:intramolecular lyase activity"/>
    <property type="evidence" value="ECO:0007669"/>
    <property type="project" value="InterPro"/>
</dbReference>
<dbReference type="OrthoDB" id="3402548at2"/>
<evidence type="ECO:0000256" key="2">
    <source>
        <dbReference type="ARBA" id="ARBA00004829"/>
    </source>
</evidence>
<keyword evidence="3 8" id="KW-0812">Transmembrane</keyword>
<keyword evidence="6 8" id="KW-0472">Membrane</keyword>
<comment type="pathway">
    <text evidence="2">Carotenoid biosynthesis.</text>
</comment>
<evidence type="ECO:0000313" key="11">
    <source>
        <dbReference type="Proteomes" id="UP000186132"/>
    </source>
</evidence>
<protein>
    <submittedName>
        <fullName evidence="10">Lycopene cyclase domain-containing protein</fullName>
    </submittedName>
</protein>
<evidence type="ECO:0000256" key="5">
    <source>
        <dbReference type="ARBA" id="ARBA00022989"/>
    </source>
</evidence>
<evidence type="ECO:0000256" key="7">
    <source>
        <dbReference type="ARBA" id="ARBA00023235"/>
    </source>
</evidence>
<keyword evidence="11" id="KW-1185">Reference proteome</keyword>
<evidence type="ECO:0000259" key="9">
    <source>
        <dbReference type="Pfam" id="PF18916"/>
    </source>
</evidence>
<reference evidence="10 11" key="1">
    <citation type="submission" date="2016-11" db="EMBL/GenBank/DDBJ databases">
        <authorList>
            <person name="Jaros S."/>
            <person name="Januszkiewicz K."/>
            <person name="Wedrychowicz H."/>
        </authorList>
    </citation>
    <scope>NUCLEOTIDE SEQUENCE [LARGE SCALE GENOMIC DNA]</scope>
    <source>
        <strain evidence="10 11">DSM 45627</strain>
    </source>
</reference>
<evidence type="ECO:0000313" key="10">
    <source>
        <dbReference type="EMBL" id="SHG60552.1"/>
    </source>
</evidence>
<evidence type="ECO:0000256" key="3">
    <source>
        <dbReference type="ARBA" id="ARBA00022692"/>
    </source>
</evidence>
<evidence type="ECO:0000256" key="8">
    <source>
        <dbReference type="SAM" id="Phobius"/>
    </source>
</evidence>
<sequence length="111" mass="12324">MTYTLTAVLGVLAALVVDRYVTRRRLVTRRSFWLAYAIVLFFQLVVNGLLTGLEIVRYDPARIVGLRIAFAPVEDLLFGFAMVLLTLTTWVWAGSARAPSADGHAARRAGR</sequence>
<name>A0A1M5L643_9ACTN</name>
<dbReference type="GO" id="GO:0016020">
    <property type="term" value="C:membrane"/>
    <property type="evidence" value="ECO:0007669"/>
    <property type="project" value="UniProtKB-SubCell"/>
</dbReference>
<accession>A0A1M5L643</accession>
<evidence type="ECO:0000256" key="1">
    <source>
        <dbReference type="ARBA" id="ARBA00004141"/>
    </source>
</evidence>
<keyword evidence="4" id="KW-0125">Carotenoid biosynthesis</keyword>
<dbReference type="STRING" id="1206085.SAMN05443575_2365"/>
<keyword evidence="7" id="KW-0413">Isomerase</keyword>
<feature type="transmembrane region" description="Helical" evidence="8">
    <location>
        <begin position="76"/>
        <end position="93"/>
    </location>
</feature>
<organism evidence="10 11">
    <name type="scientific">Jatrophihabitans endophyticus</name>
    <dbReference type="NCBI Taxonomy" id="1206085"/>
    <lineage>
        <taxon>Bacteria</taxon>
        <taxon>Bacillati</taxon>
        <taxon>Actinomycetota</taxon>
        <taxon>Actinomycetes</taxon>
        <taxon>Jatrophihabitantales</taxon>
        <taxon>Jatrophihabitantaceae</taxon>
        <taxon>Jatrophihabitans</taxon>
    </lineage>
</organism>
<dbReference type="GO" id="GO:0045436">
    <property type="term" value="F:lycopene beta cyclase activity"/>
    <property type="evidence" value="ECO:0007669"/>
    <property type="project" value="UniProtKB-ARBA"/>
</dbReference>
<feature type="transmembrane region" description="Helical" evidence="8">
    <location>
        <begin position="35"/>
        <end position="56"/>
    </location>
</feature>
<dbReference type="InterPro" id="IPR017825">
    <property type="entry name" value="Lycopene_cyclase_dom"/>
</dbReference>
<evidence type="ECO:0000256" key="6">
    <source>
        <dbReference type="ARBA" id="ARBA00023136"/>
    </source>
</evidence>
<dbReference type="Proteomes" id="UP000186132">
    <property type="component" value="Unassembled WGS sequence"/>
</dbReference>
<dbReference type="GO" id="GO:0016117">
    <property type="term" value="P:carotenoid biosynthetic process"/>
    <property type="evidence" value="ECO:0007669"/>
    <property type="project" value="UniProtKB-KW"/>
</dbReference>
<feature type="domain" description="Lycopene cyclase" evidence="9">
    <location>
        <begin position="2"/>
        <end position="89"/>
    </location>
</feature>
<dbReference type="NCBIfam" id="TIGR03462">
    <property type="entry name" value="CarR_dom_SF"/>
    <property type="match status" value="1"/>
</dbReference>
<comment type="subcellular location">
    <subcellularLocation>
        <location evidence="1">Membrane</location>
        <topology evidence="1">Multi-pass membrane protein</topology>
    </subcellularLocation>
</comment>